<dbReference type="SUPFAM" id="SSF53850">
    <property type="entry name" value="Periplasmic binding protein-like II"/>
    <property type="match status" value="1"/>
</dbReference>
<organism evidence="1 2">
    <name type="scientific">Paenibacillus roseopurpureus</name>
    <dbReference type="NCBI Taxonomy" id="2918901"/>
    <lineage>
        <taxon>Bacteria</taxon>
        <taxon>Bacillati</taxon>
        <taxon>Bacillota</taxon>
        <taxon>Bacilli</taxon>
        <taxon>Bacillales</taxon>
        <taxon>Paenibacillaceae</taxon>
        <taxon>Paenibacillus</taxon>
    </lineage>
</organism>
<dbReference type="InterPro" id="IPR050490">
    <property type="entry name" value="Bact_solute-bd_prot1"/>
</dbReference>
<dbReference type="RefSeq" id="WP_314796480.1">
    <property type="nucleotide sequence ID" value="NZ_CP130319.1"/>
</dbReference>
<keyword evidence="2" id="KW-1185">Reference proteome</keyword>
<accession>A0AA96LKL2</accession>
<dbReference type="Pfam" id="PF01547">
    <property type="entry name" value="SBP_bac_1"/>
    <property type="match status" value="1"/>
</dbReference>
<evidence type="ECO:0008006" key="3">
    <source>
        <dbReference type="Google" id="ProtNLM"/>
    </source>
</evidence>
<reference evidence="1" key="1">
    <citation type="submission" date="2022-02" db="EMBL/GenBank/DDBJ databases">
        <title>Paenibacillus sp. MBLB1832 Whole Genome Shotgun Sequencing.</title>
        <authorList>
            <person name="Hwang C.Y."/>
            <person name="Cho E.-S."/>
            <person name="Seo M.-J."/>
        </authorList>
    </citation>
    <scope>NUCLEOTIDE SEQUENCE</scope>
    <source>
        <strain evidence="1">MBLB1832</strain>
    </source>
</reference>
<proteinExistence type="predicted"/>
<dbReference type="PANTHER" id="PTHR43649:SF12">
    <property type="entry name" value="DIACETYLCHITOBIOSE BINDING PROTEIN DASA"/>
    <property type="match status" value="1"/>
</dbReference>
<gene>
    <name evidence="1" type="ORF">MJB10_16720</name>
</gene>
<dbReference type="Gene3D" id="3.40.190.10">
    <property type="entry name" value="Periplasmic binding protein-like II"/>
    <property type="match status" value="2"/>
</dbReference>
<evidence type="ECO:0000313" key="2">
    <source>
        <dbReference type="Proteomes" id="UP001304650"/>
    </source>
</evidence>
<name>A0AA96LKL2_9BACL</name>
<dbReference type="InterPro" id="IPR006059">
    <property type="entry name" value="SBP"/>
</dbReference>
<protein>
    <recommendedName>
        <fullName evidence="3">ABC transporter substrate-binding protein</fullName>
    </recommendedName>
</protein>
<dbReference type="PANTHER" id="PTHR43649">
    <property type="entry name" value="ARABINOSE-BINDING PROTEIN-RELATED"/>
    <property type="match status" value="1"/>
</dbReference>
<evidence type="ECO:0000313" key="1">
    <source>
        <dbReference type="EMBL" id="WNR42758.1"/>
    </source>
</evidence>
<dbReference type="AlphaFoldDB" id="A0AA96LKL2"/>
<dbReference type="EMBL" id="CP130319">
    <property type="protein sequence ID" value="WNR42758.1"/>
    <property type="molecule type" value="Genomic_DNA"/>
</dbReference>
<sequence length="580" mass="63859">MKKNFSSITGMVIVGTMAISLTGCGSTKTETPSESTQPSAAATASAAASTALEPVKIQALIGPSALSGIQSDEISKEIFEKKFGLKMDYIFAGDKFDERLSAIMASGDMPDLIEFKDKKQFESAVKAGVLMSLDDLVAQYGPNITNNLPSMLQYMRDNYSNGTGKLFGLASQIGAGQPTNLLHMALYSRWDLYKKIGTPELKTYDDLLQAMKKMQAEYPATAAGQKVYPMQLWSDWDSISMSLVDFTLPGYMGVNANAGTLQFTEYDPASKQIKSVFDADSKYFQGVDFYYKAKKMGLLDPDSISQKWPNAETKTKEGRTLTALWGWQSQIFNGNDFVKSNPQAGLIPLFPKDEAKFLVQAELPVGGGYVFGIGKNSKNADRIIKLLNYAATAQGSTELMNGVEGKAFTIKNGKAEYAPEYLEKVMKNDPSTAGYESFTMLNKWNIDPRTNEPITHEGWSQFVKQNLTAAEQEWTKANNVSNVYEYAKKNLKVVQDDGVTALAGAPTDDIKVIQQKLGELLKTASWKMVYAASDNEYNTLKQDLMDKASKLGADKNFTWAKTEFAAAAQKASKYKDYKVK</sequence>
<dbReference type="KEGG" id="proo:MJB10_16720"/>
<dbReference type="Proteomes" id="UP001304650">
    <property type="component" value="Chromosome"/>
</dbReference>
<dbReference type="PROSITE" id="PS51257">
    <property type="entry name" value="PROKAR_LIPOPROTEIN"/>
    <property type="match status" value="1"/>
</dbReference>